<feature type="transmembrane region" description="Helical" evidence="2">
    <location>
        <begin position="1003"/>
        <end position="1021"/>
    </location>
</feature>
<sequence length="1161" mass="130225">MGMFGGKGCGLLVVSLVVSIFAFATLSVILFTLNLDGKNTFKPYISDRFVLPFPSLFEEFELDSNVSQKSSVQGSRGSPETCWRRVAPEYETYVSGRGKVFDYVAPKRFTVGGDMPAGWLSYTPIDSSVIVVVDGARVDYALYDPTLKPGEPRAVFTNHMPLYHDYLHSPTTRNYSRFFRFEAPTPTFTTFSFKCLFTGESRRGNMWQVVGAATAVQLEIDNFGNQLAHNGDKLCLLGDVISYDLLGPERVFMKHTGKGIDIYDMVFPDSLVSSHYAEFLDQCDVNVLHLLAIDHLGHSGKRVSADMTYYLDDYDAFIRQIITRAFEKSNVMVYVLGDHGQKTNGSHGGATKEEVDSFLFVTSDLELRRVTSDMCDLNDAPTGYAREHNVLNGRVSLSYPVNKSAHINVASSLCLLMNRPVPFHSEGSIIKEIVPLIKDARGNVNKLLSVKYLTQLLHVVAHNALRAVDTTIPDSEKQKHKCKYAAVVRERKVLSHYYSFVRSMGRDQVEPAAMVDICNSYIRQCERLIAATKQMIVATNVFLTPEYMVLSTLFMAIACLLSAYLLLVACRICHVRKLSEDELVFFEARKFPTIGRIMMRGLIKLVLAGAAAWAISAQIDQVSAQVPTGIAVPRHLATSVLKRFIMPFERWCDIEAPSPWFYLACYLCLLFVLCFLLDVPFFVRNFALLYRERKHFAQPLPEGRYDGGLRQLLSHMSGVNPVAVAVILYVLLAVKTIVSQCAIISHDTALRHAVVLSLYMAMFPAVKRTGSLRLYGAYRNFGVLCFVLKFSYLIHRFEECRSIGNMEPQWYIKVNDVFRTFECGAAVLTVYYFTLLRLTRHPVNGGDAAEMSLPLKAIRRSPMNRPLLRGVWTIQYVLLMLHYAMKCERHYFSRRVVSWLSMHLIKVRNPVVAKTLLALYSARAMAVLTMLVWLTLALDFRGTIYNLEGVPHSRSNRLFWFLTNMLWMVLLLNGPKKAVGAFAFALVLYNTSSLFAKLSVRSRLMCTVVFLLFCDLMYFVAGHQDSLFQLDFDSAFLFFDTYVGLPCDIAVALAFAIFNITAICALQYLFVSESERDYLAKLSETATSGSAKTGADKPSPKASATAKSTESKEFSHSDLASWIACDSFESVAGYTFLALARLTLTLGILFALSGNQCVGAL</sequence>
<feature type="transmembrane region" description="Helical" evidence="2">
    <location>
        <begin position="660"/>
        <end position="683"/>
    </location>
</feature>
<keyword evidence="2" id="KW-1133">Transmembrane helix</keyword>
<dbReference type="GO" id="GO:0005789">
    <property type="term" value="C:endoplasmic reticulum membrane"/>
    <property type="evidence" value="ECO:0007669"/>
    <property type="project" value="TreeGrafter"/>
</dbReference>
<evidence type="ECO:0000313" key="4">
    <source>
        <dbReference type="Proteomes" id="UP000033188"/>
    </source>
</evidence>
<evidence type="ECO:0000256" key="2">
    <source>
        <dbReference type="SAM" id="Phobius"/>
    </source>
</evidence>
<dbReference type="OMA" id="HDTISRH"/>
<feature type="transmembrane region" description="Helical" evidence="2">
    <location>
        <begin position="917"/>
        <end position="938"/>
    </location>
</feature>
<accession>A0A061DER8</accession>
<feature type="transmembrane region" description="Helical" evidence="2">
    <location>
        <begin position="12"/>
        <end position="33"/>
    </location>
</feature>
<proteinExistence type="predicted"/>
<dbReference type="KEGG" id="bbig:BBBOND_0402430"/>
<dbReference type="SUPFAM" id="SSF53649">
    <property type="entry name" value="Alkaline phosphatase-like"/>
    <property type="match status" value="1"/>
</dbReference>
<dbReference type="Gene3D" id="3.40.720.10">
    <property type="entry name" value="Alkaline Phosphatase, subunit A"/>
    <property type="match status" value="1"/>
</dbReference>
<dbReference type="Proteomes" id="UP000033188">
    <property type="component" value="Chromosome 4"/>
</dbReference>
<feature type="transmembrane region" description="Helical" evidence="2">
    <location>
        <begin position="1049"/>
        <end position="1071"/>
    </location>
</feature>
<feature type="transmembrane region" description="Helical" evidence="2">
    <location>
        <begin position="718"/>
        <end position="737"/>
    </location>
</feature>
<reference evidence="4" key="1">
    <citation type="journal article" date="2014" name="Nucleic Acids Res.">
        <title>The evolutionary dynamics of variant antigen genes in Babesia reveal a history of genomic innovation underlying host-parasite interaction.</title>
        <authorList>
            <person name="Jackson A.P."/>
            <person name="Otto T.D."/>
            <person name="Darby A."/>
            <person name="Ramaprasad A."/>
            <person name="Xia D."/>
            <person name="Echaide I.E."/>
            <person name="Farber M."/>
            <person name="Gahlot S."/>
            <person name="Gamble J."/>
            <person name="Gupta D."/>
            <person name="Gupta Y."/>
            <person name="Jackson L."/>
            <person name="Malandrin L."/>
            <person name="Malas T.B."/>
            <person name="Moussa E."/>
            <person name="Nair M."/>
            <person name="Reid A.J."/>
            <person name="Sanders M."/>
            <person name="Sharma J."/>
            <person name="Tracey A."/>
            <person name="Quail M.A."/>
            <person name="Weir W."/>
            <person name="Wastling J.M."/>
            <person name="Hall N."/>
            <person name="Willadsen P."/>
            <person name="Lingelbach K."/>
            <person name="Shiels B."/>
            <person name="Tait A."/>
            <person name="Berriman M."/>
            <person name="Allred D.R."/>
            <person name="Pain A."/>
        </authorList>
    </citation>
    <scope>NUCLEOTIDE SEQUENCE [LARGE SCALE GENOMIC DNA]</scope>
    <source>
        <strain evidence="4">Bond</strain>
    </source>
</reference>
<dbReference type="PANTHER" id="PTHR23071">
    <property type="entry name" value="PHOSPHATIDYLINOSITOL GLYCAN"/>
    <property type="match status" value="1"/>
</dbReference>
<dbReference type="OrthoDB" id="272139at2759"/>
<dbReference type="InterPro" id="IPR017850">
    <property type="entry name" value="Alkaline_phosphatase_core_sf"/>
</dbReference>
<keyword evidence="2" id="KW-0472">Membrane</keyword>
<evidence type="ECO:0000256" key="1">
    <source>
        <dbReference type="SAM" id="MobiDB-lite"/>
    </source>
</evidence>
<feature type="region of interest" description="Disordered" evidence="1">
    <location>
        <begin position="1088"/>
        <end position="1109"/>
    </location>
</feature>
<dbReference type="GO" id="GO:0006506">
    <property type="term" value="P:GPI anchor biosynthetic process"/>
    <property type="evidence" value="ECO:0007669"/>
    <property type="project" value="InterPro"/>
</dbReference>
<feature type="transmembrane region" description="Helical" evidence="2">
    <location>
        <begin position="547"/>
        <end position="569"/>
    </location>
</feature>
<keyword evidence="2" id="KW-0812">Transmembrane</keyword>
<gene>
    <name evidence="3" type="ORF">BBBOND_0402430</name>
</gene>
<dbReference type="PANTHER" id="PTHR23071:SF1">
    <property type="entry name" value="GPI ETHANOLAMINE PHOSPHATE TRANSFERASE 3"/>
    <property type="match status" value="1"/>
</dbReference>
<dbReference type="InterPro" id="IPR039524">
    <property type="entry name" value="PIGO/GPI13"/>
</dbReference>
<protein>
    <submittedName>
        <fullName evidence="3">Membrane protein, putative</fullName>
    </submittedName>
</protein>
<organism evidence="3 4">
    <name type="scientific">Babesia bigemina</name>
    <dbReference type="NCBI Taxonomy" id="5866"/>
    <lineage>
        <taxon>Eukaryota</taxon>
        <taxon>Sar</taxon>
        <taxon>Alveolata</taxon>
        <taxon>Apicomplexa</taxon>
        <taxon>Aconoidasida</taxon>
        <taxon>Piroplasmida</taxon>
        <taxon>Babesiidae</taxon>
        <taxon>Babesia</taxon>
    </lineage>
</organism>
<name>A0A061DER8_BABBI</name>
<dbReference type="VEuPathDB" id="PiroplasmaDB:BBBOND_0402430"/>
<dbReference type="RefSeq" id="XP_012769941.1">
    <property type="nucleotide sequence ID" value="XM_012914487.1"/>
</dbReference>
<dbReference type="AlphaFoldDB" id="A0A061DER8"/>
<dbReference type="STRING" id="5866.A0A061DER8"/>
<dbReference type="GO" id="GO:0051377">
    <property type="term" value="F:mannose-ethanolamine phosphotransferase activity"/>
    <property type="evidence" value="ECO:0007669"/>
    <property type="project" value="TreeGrafter"/>
</dbReference>
<dbReference type="GeneID" id="24566296"/>
<keyword evidence="4" id="KW-1185">Reference proteome</keyword>
<evidence type="ECO:0000313" key="3">
    <source>
        <dbReference type="EMBL" id="CDR97755.1"/>
    </source>
</evidence>
<dbReference type="EMBL" id="LK391710">
    <property type="protein sequence ID" value="CDR97755.1"/>
    <property type="molecule type" value="Genomic_DNA"/>
</dbReference>